<keyword evidence="2" id="KW-1133">Transmembrane helix</keyword>
<feature type="region of interest" description="Disordered" evidence="1">
    <location>
        <begin position="124"/>
        <end position="187"/>
    </location>
</feature>
<evidence type="ECO:0000313" key="3">
    <source>
        <dbReference type="EMBL" id="OGY85682.1"/>
    </source>
</evidence>
<reference evidence="3 4" key="1">
    <citation type="journal article" date="2016" name="Nat. Commun.">
        <title>Thousands of microbial genomes shed light on interconnected biogeochemical processes in an aquifer system.</title>
        <authorList>
            <person name="Anantharaman K."/>
            <person name="Brown C.T."/>
            <person name="Hug L.A."/>
            <person name="Sharon I."/>
            <person name="Castelle C.J."/>
            <person name="Probst A.J."/>
            <person name="Thomas B.C."/>
            <person name="Singh A."/>
            <person name="Wilkins M.J."/>
            <person name="Karaoz U."/>
            <person name="Brodie E.L."/>
            <person name="Williams K.H."/>
            <person name="Hubbard S.S."/>
            <person name="Banfield J.F."/>
        </authorList>
    </citation>
    <scope>NUCLEOTIDE SEQUENCE [LARGE SCALE GENOMIC DNA]</scope>
</reference>
<protein>
    <submittedName>
        <fullName evidence="3">Uncharacterized protein</fullName>
    </submittedName>
</protein>
<evidence type="ECO:0000313" key="4">
    <source>
        <dbReference type="Proteomes" id="UP000176420"/>
    </source>
</evidence>
<feature type="transmembrane region" description="Helical" evidence="2">
    <location>
        <begin position="94"/>
        <end position="115"/>
    </location>
</feature>
<evidence type="ECO:0000256" key="2">
    <source>
        <dbReference type="SAM" id="Phobius"/>
    </source>
</evidence>
<name>A0A1G2B982_9BACT</name>
<dbReference type="Proteomes" id="UP000176420">
    <property type="component" value="Unassembled WGS sequence"/>
</dbReference>
<comment type="caution">
    <text evidence="3">The sequence shown here is derived from an EMBL/GenBank/DDBJ whole genome shotgun (WGS) entry which is preliminary data.</text>
</comment>
<accession>A0A1G2B982</accession>
<organism evidence="3 4">
    <name type="scientific">Candidatus Kerfeldbacteria bacterium RIFOXYB2_FULL_38_14</name>
    <dbReference type="NCBI Taxonomy" id="1798547"/>
    <lineage>
        <taxon>Bacteria</taxon>
        <taxon>Candidatus Kerfeldiibacteriota</taxon>
    </lineage>
</organism>
<keyword evidence="2" id="KW-0472">Membrane</keyword>
<dbReference type="EMBL" id="MHKI01000029">
    <property type="protein sequence ID" value="OGY85682.1"/>
    <property type="molecule type" value="Genomic_DNA"/>
</dbReference>
<dbReference type="AlphaFoldDB" id="A0A1G2B982"/>
<sequence length="248" mass="27777">MNNTPLIKNNQNEKQLSPEQLEEALADLKQGKSPRYFVGDQEFQAALQLHVLTSNTEIDPGFQKVLKNRLLEKQKAATQNQEQPRWWEVWKKHYLMPTLATTVVAVAILLVVVFLPKQQNNHTELAEVDKQNNNDTPAKTTEQNEQNEENNNNPVANNQNENTNINNNNNENNNNKNAEPNPEPESTAVVDEMAKVDLSTETIASLTQELETTVADTNNMEAELLAFTNSANSIESDVASLSNTVSNL</sequence>
<feature type="compositionally biased region" description="Low complexity" evidence="1">
    <location>
        <begin position="140"/>
        <end position="180"/>
    </location>
</feature>
<gene>
    <name evidence="3" type="ORF">A2319_05265</name>
</gene>
<evidence type="ECO:0000256" key="1">
    <source>
        <dbReference type="SAM" id="MobiDB-lite"/>
    </source>
</evidence>
<keyword evidence="2" id="KW-0812">Transmembrane</keyword>
<proteinExistence type="predicted"/>